<feature type="transmembrane region" description="Helical" evidence="7">
    <location>
        <begin position="148"/>
        <end position="169"/>
    </location>
</feature>
<keyword evidence="3" id="KW-1003">Cell membrane</keyword>
<feature type="transmembrane region" description="Helical" evidence="7">
    <location>
        <begin position="298"/>
        <end position="318"/>
    </location>
</feature>
<keyword evidence="5 7" id="KW-1133">Transmembrane helix</keyword>
<dbReference type="KEGG" id="rpe:RPE_1105"/>
<feature type="transmembrane region" description="Helical" evidence="7">
    <location>
        <begin position="206"/>
        <end position="227"/>
    </location>
</feature>
<feature type="transmembrane region" description="Helical" evidence="7">
    <location>
        <begin position="366"/>
        <end position="394"/>
    </location>
</feature>
<keyword evidence="6 7" id="KW-0472">Membrane</keyword>
<comment type="similarity">
    <text evidence="2">Belongs to the polysaccharide synthase family.</text>
</comment>
<dbReference type="HOGENOM" id="CLU_026911_3_2_5"/>
<evidence type="ECO:0000256" key="5">
    <source>
        <dbReference type="ARBA" id="ARBA00022989"/>
    </source>
</evidence>
<proteinExistence type="inferred from homology"/>
<evidence type="ECO:0000256" key="3">
    <source>
        <dbReference type="ARBA" id="ARBA00022475"/>
    </source>
</evidence>
<dbReference type="Pfam" id="PF13440">
    <property type="entry name" value="Polysacc_synt_3"/>
    <property type="match status" value="1"/>
</dbReference>
<dbReference type="EMBL" id="CP000463">
    <property type="protein sequence ID" value="ABJ05058.1"/>
    <property type="molecule type" value="Genomic_DNA"/>
</dbReference>
<dbReference type="PANTHER" id="PTHR30250">
    <property type="entry name" value="PST FAMILY PREDICTED COLANIC ACID TRANSPORTER"/>
    <property type="match status" value="1"/>
</dbReference>
<dbReference type="PANTHER" id="PTHR30250:SF10">
    <property type="entry name" value="LIPOPOLYSACCHARIDE BIOSYNTHESIS PROTEIN WZXC"/>
    <property type="match status" value="1"/>
</dbReference>
<organism evidence="8">
    <name type="scientific">Rhodopseudomonas palustris (strain BisA53)</name>
    <dbReference type="NCBI Taxonomy" id="316055"/>
    <lineage>
        <taxon>Bacteria</taxon>
        <taxon>Pseudomonadati</taxon>
        <taxon>Pseudomonadota</taxon>
        <taxon>Alphaproteobacteria</taxon>
        <taxon>Hyphomicrobiales</taxon>
        <taxon>Nitrobacteraceae</taxon>
        <taxon>Rhodopseudomonas</taxon>
    </lineage>
</organism>
<comment type="subcellular location">
    <subcellularLocation>
        <location evidence="1">Cell membrane</location>
        <topology evidence="1">Multi-pass membrane protein</topology>
    </subcellularLocation>
</comment>
<protein>
    <recommendedName>
        <fullName evidence="9">Polysaccharide biosynthesis protein</fullName>
    </recommendedName>
</protein>
<feature type="transmembrane region" description="Helical" evidence="7">
    <location>
        <begin position="114"/>
        <end position="136"/>
    </location>
</feature>
<dbReference type="eggNOG" id="COG2244">
    <property type="taxonomic scope" value="Bacteria"/>
</dbReference>
<feature type="transmembrane region" description="Helical" evidence="7">
    <location>
        <begin position="325"/>
        <end position="346"/>
    </location>
</feature>
<evidence type="ECO:0000313" key="8">
    <source>
        <dbReference type="EMBL" id="ABJ05058.1"/>
    </source>
</evidence>
<feature type="transmembrane region" description="Helical" evidence="7">
    <location>
        <begin position="175"/>
        <end position="194"/>
    </location>
</feature>
<dbReference type="GO" id="GO:0005886">
    <property type="term" value="C:plasma membrane"/>
    <property type="evidence" value="ECO:0007669"/>
    <property type="project" value="UniProtKB-SubCell"/>
</dbReference>
<feature type="transmembrane region" description="Helical" evidence="7">
    <location>
        <begin position="87"/>
        <end position="108"/>
    </location>
</feature>
<gene>
    <name evidence="8" type="ordered locus">RPE_1105</name>
</gene>
<evidence type="ECO:0008006" key="9">
    <source>
        <dbReference type="Google" id="ProtNLM"/>
    </source>
</evidence>
<sequence>MNPAMLNLRSGTSWTLLSFGFGQGLRFLTNVVLTRLLAPELFGIMLIFNALRTGVELLTDLGIGQSLVQNPHAEEVEFRKTAWTLQWIRGVLLWLLASACAIPAAIYYDIPELYAIIPVASLAIPIFGFTSSARFIAQRRLNLRALAIYEIAIGLIGAAGQVALCYFFPTVWSLVFGLLFSTFVGVAGSFFLLPDVKDGFLLSKRYLHQIAHFGKWIAVSSWMFFLAGHIDRLYLAGVIPMALLGVYGISRTISEIMTQLARKFGAMIVFPFFSANAHLPREQLRSLVSKHRNGFVQISALVFGISAATVDLAIRFIFDERYHAAALMTPILIVGAWWTMLCALNTSALLGIGKPRYSAEADAVKLIWLLVGLPLSIKGGIFVCIALIAASDLIRYVYLSFRTAQEKLTFLTQDLTATALMLLSVGAILLGRWLLGLAPALDQMMLSFA</sequence>
<feature type="transmembrane region" description="Helical" evidence="7">
    <location>
        <begin position="415"/>
        <end position="435"/>
    </location>
</feature>
<evidence type="ECO:0000256" key="7">
    <source>
        <dbReference type="SAM" id="Phobius"/>
    </source>
</evidence>
<evidence type="ECO:0000256" key="6">
    <source>
        <dbReference type="ARBA" id="ARBA00023136"/>
    </source>
</evidence>
<dbReference type="InterPro" id="IPR050833">
    <property type="entry name" value="Poly_Biosynth_Transport"/>
</dbReference>
<name>Q07SM6_RHOP5</name>
<dbReference type="AlphaFoldDB" id="Q07SM6"/>
<feature type="transmembrane region" description="Helical" evidence="7">
    <location>
        <begin position="233"/>
        <end position="253"/>
    </location>
</feature>
<evidence type="ECO:0000256" key="1">
    <source>
        <dbReference type="ARBA" id="ARBA00004651"/>
    </source>
</evidence>
<reference evidence="8" key="1">
    <citation type="submission" date="2006-09" db="EMBL/GenBank/DDBJ databases">
        <title>Complete sequence of Rhodopseudomonas palustris BisA53.</title>
        <authorList>
            <consortium name="US DOE Joint Genome Institute"/>
            <person name="Copeland A."/>
            <person name="Lucas S."/>
            <person name="Lapidus A."/>
            <person name="Barry K."/>
            <person name="Detter J.C."/>
            <person name="Glavina del Rio T."/>
            <person name="Hammon N."/>
            <person name="Israni S."/>
            <person name="Dalin E."/>
            <person name="Tice H."/>
            <person name="Pitluck S."/>
            <person name="Chain P."/>
            <person name="Malfatti S."/>
            <person name="Shin M."/>
            <person name="Vergez L."/>
            <person name="Schmutz J."/>
            <person name="Larimer F."/>
            <person name="Land M."/>
            <person name="Hauser L."/>
            <person name="Pelletier D.A."/>
            <person name="Kyrpides N."/>
            <person name="Kim E."/>
            <person name="Harwood C.S."/>
            <person name="Oda Y."/>
            <person name="Richardson P."/>
        </authorList>
    </citation>
    <scope>NUCLEOTIDE SEQUENCE [LARGE SCALE GENOMIC DNA]</scope>
    <source>
        <strain evidence="8">BisA53</strain>
    </source>
</reference>
<evidence type="ECO:0000256" key="4">
    <source>
        <dbReference type="ARBA" id="ARBA00022692"/>
    </source>
</evidence>
<evidence type="ECO:0000256" key="2">
    <source>
        <dbReference type="ARBA" id="ARBA00007430"/>
    </source>
</evidence>
<keyword evidence="4 7" id="KW-0812">Transmembrane</keyword>
<accession>Q07SM6</accession>
<dbReference type="STRING" id="316055.RPE_1105"/>
<dbReference type="OrthoDB" id="7605542at2"/>